<evidence type="ECO:0000313" key="7">
    <source>
        <dbReference type="EMBL" id="CCH00330.1"/>
    </source>
</evidence>
<name>I0K877_9BACT</name>
<feature type="compositionally biased region" description="Gly residues" evidence="4">
    <location>
        <begin position="336"/>
        <end position="371"/>
    </location>
</feature>
<keyword evidence="3" id="KW-0998">Cell outer membrane</keyword>
<reference evidence="7 8" key="1">
    <citation type="journal article" date="2012" name="J. Bacteriol.">
        <title>Genome Sequence of Fibrella aestuarina BUZ 2T, a Filamentous Marine Bacterium.</title>
        <authorList>
            <person name="Filippini M."/>
            <person name="Qi W."/>
            <person name="Blom J."/>
            <person name="Goesmann A."/>
            <person name="Smits T.H."/>
            <person name="Bagheri H.C."/>
        </authorList>
    </citation>
    <scope>NUCLEOTIDE SEQUENCE [LARGE SCALE GENOMIC DNA]</scope>
    <source>
        <strain evidence="8">BUZ 2T</strain>
    </source>
</reference>
<dbReference type="Gene3D" id="2.60.40.1120">
    <property type="entry name" value="Carboxypeptidase-like, regulatory domain"/>
    <property type="match status" value="1"/>
</dbReference>
<dbReference type="Gene3D" id="2.40.170.20">
    <property type="entry name" value="TonB-dependent receptor, beta-barrel domain"/>
    <property type="match status" value="1"/>
</dbReference>
<dbReference type="InterPro" id="IPR008969">
    <property type="entry name" value="CarboxyPept-like_regulatory"/>
</dbReference>
<dbReference type="KEGG" id="fae:FAES_2321"/>
<protein>
    <recommendedName>
        <fullName evidence="6">Outer membrane protein beta-barrel domain-containing protein</fullName>
    </recommendedName>
</protein>
<dbReference type="eggNOG" id="COG1629">
    <property type="taxonomic scope" value="Bacteria"/>
</dbReference>
<dbReference type="Pfam" id="PF14905">
    <property type="entry name" value="OMP_b-brl_3"/>
    <property type="match status" value="1"/>
</dbReference>
<feature type="domain" description="Outer membrane protein beta-barrel" evidence="6">
    <location>
        <begin position="518"/>
        <end position="991"/>
    </location>
</feature>
<evidence type="ECO:0000256" key="4">
    <source>
        <dbReference type="SAM" id="MobiDB-lite"/>
    </source>
</evidence>
<dbReference type="InterPro" id="IPR036942">
    <property type="entry name" value="Beta-barrel_TonB_sf"/>
</dbReference>
<keyword evidence="5" id="KW-0732">Signal</keyword>
<dbReference type="STRING" id="1166018.FAES_2321"/>
<evidence type="ECO:0000256" key="3">
    <source>
        <dbReference type="ARBA" id="ARBA00023237"/>
    </source>
</evidence>
<dbReference type="GO" id="GO:0009279">
    <property type="term" value="C:cell outer membrane"/>
    <property type="evidence" value="ECO:0007669"/>
    <property type="project" value="UniProtKB-SubCell"/>
</dbReference>
<keyword evidence="8" id="KW-1185">Reference proteome</keyword>
<dbReference type="Pfam" id="PF13620">
    <property type="entry name" value="CarboxypepD_reg"/>
    <property type="match status" value="1"/>
</dbReference>
<dbReference type="HOGENOM" id="CLU_012729_0_1_10"/>
<dbReference type="SUPFAM" id="SSF56935">
    <property type="entry name" value="Porins"/>
    <property type="match status" value="1"/>
</dbReference>
<dbReference type="RefSeq" id="WP_015331429.1">
    <property type="nucleotide sequence ID" value="NC_020054.1"/>
</dbReference>
<dbReference type="EMBL" id="HE796683">
    <property type="protein sequence ID" value="CCH00330.1"/>
    <property type="molecule type" value="Genomic_DNA"/>
</dbReference>
<evidence type="ECO:0000256" key="1">
    <source>
        <dbReference type="ARBA" id="ARBA00004442"/>
    </source>
</evidence>
<evidence type="ECO:0000256" key="5">
    <source>
        <dbReference type="SAM" id="SignalP"/>
    </source>
</evidence>
<dbReference type="PATRIC" id="fig|1166018.3.peg.4081"/>
<gene>
    <name evidence="7" type="ORF">FAES_2321</name>
</gene>
<dbReference type="SUPFAM" id="SSF49464">
    <property type="entry name" value="Carboxypeptidase regulatory domain-like"/>
    <property type="match status" value="1"/>
</dbReference>
<sequence>MKRLSTLCLLSGLLLGLTTTVGLAQQPDTLRVPTPPADTLPGIVRDTTRPDTALVSAPVVSTIAAVNTPTTAALRGTVTDIKGDTLIGVTVRLTSLPDSSLRRGMVTDVAGQFAFDKLPLGQYRLQASYVGYMNVTDIVRLDSSGQQPVSIRMGETARQLNEVIVRGKTSTAQQLGDTLQFNANAFKVNRDAQAEDLLKKMPGVDLSNGIKVQGEDVREILVDGKPFFGDDPAIALRNLPAEVIDKIEVFDRQSDQSRFTGVDDGNTTKTINIITRPDKRNGQFGKVYGGIGTEGTYAAGGSVNLFKGDRRISIIGQSNNVNQQNFSSQDLLGVLGGSNGGNGRRTGGRAGGGRGGRGGGAGGGGNGGGGATNTDNFLVGQQSGINTTNSLGVNYSDNWGEKLTVRGSYFLNQSQNRNESALQRTYFQDTNDSARTYREQSTDNGSNLNHRLNFRLEYTFDPNNSLLMTPRLSLQTNQSNSFANSDTRLGDALLNQANNTYSATNNGYTFGNNLLYRHRFALRGRTLSLNIGTTFTNRTGLSNLSSLNDFFEGDTTRQLIQQRTQTASAGYQLSANLTYTEPVGKGIMQFSYNAGLNTSNSDRFTYRFNPLSDQFDQLDSLLSNRFDNDYLTQRAGVGYNLNTRKLRLSTALNLQYADLQSDQLFPRVGQVNRAFTNLLPTATVDYRFADDLRFRFTYRTSTDAPSITQLQNVLNNTNPLLQTIGNPDLKQSYTHALSTRFTKTSVQKASSLVALLSLNYTQDPIGSSLFIADSAGFVPGVVSSTGEGVFLQPGTQLTRPINTESALSTRGFFSYGTPLTFIKSNLNLNTSLIYNKTPSVINGLVNRANTYGLSQGVVLSSNMGEKLDFTLSYNYGFNRVVNTLQPQLNTAFTTQSAGGSVVWNVWKGLVVRSDVSHQRYGGLSDGFNQQFTLWNASLAQRFLRNQNGELKLSVFDLLNQNTSVGRSISETYVEDNRSLVLRQYFMLTFTYNLRQFRS</sequence>
<dbReference type="AlphaFoldDB" id="I0K877"/>
<dbReference type="OrthoDB" id="1682379at2"/>
<proteinExistence type="predicted"/>
<dbReference type="Proteomes" id="UP000011058">
    <property type="component" value="Chromosome"/>
</dbReference>
<accession>I0K877</accession>
<evidence type="ECO:0000313" key="8">
    <source>
        <dbReference type="Proteomes" id="UP000011058"/>
    </source>
</evidence>
<organism evidence="7 8">
    <name type="scientific">Fibrella aestuarina BUZ 2</name>
    <dbReference type="NCBI Taxonomy" id="1166018"/>
    <lineage>
        <taxon>Bacteria</taxon>
        <taxon>Pseudomonadati</taxon>
        <taxon>Bacteroidota</taxon>
        <taxon>Cytophagia</taxon>
        <taxon>Cytophagales</taxon>
        <taxon>Spirosomataceae</taxon>
        <taxon>Fibrella</taxon>
    </lineage>
</organism>
<dbReference type="InterPro" id="IPR041700">
    <property type="entry name" value="OMP_b-brl_3"/>
</dbReference>
<feature type="chain" id="PRO_5003631140" description="Outer membrane protein beta-barrel domain-containing protein" evidence="5">
    <location>
        <begin position="25"/>
        <end position="998"/>
    </location>
</feature>
<evidence type="ECO:0000259" key="6">
    <source>
        <dbReference type="Pfam" id="PF14905"/>
    </source>
</evidence>
<feature type="signal peptide" evidence="5">
    <location>
        <begin position="1"/>
        <end position="24"/>
    </location>
</feature>
<evidence type="ECO:0000256" key="2">
    <source>
        <dbReference type="ARBA" id="ARBA00023136"/>
    </source>
</evidence>
<keyword evidence="2" id="KW-0472">Membrane</keyword>
<comment type="subcellular location">
    <subcellularLocation>
        <location evidence="1">Cell outer membrane</location>
    </subcellularLocation>
</comment>
<feature type="region of interest" description="Disordered" evidence="4">
    <location>
        <begin position="336"/>
        <end position="375"/>
    </location>
</feature>